<dbReference type="OrthoDB" id="194393at2157"/>
<evidence type="ECO:0000313" key="5">
    <source>
        <dbReference type="EMBL" id="SDF15366.1"/>
    </source>
</evidence>
<feature type="domain" description="HVO-0513-like N-terminal" evidence="4">
    <location>
        <begin position="16"/>
        <end position="149"/>
    </location>
</feature>
<dbReference type="PANTHER" id="PTHR34236">
    <property type="entry name" value="DIMETHYL SULFOXIDE REDUCTASE TRANSCRIPTIONAL ACTIVATOR"/>
    <property type="match status" value="1"/>
</dbReference>
<name>A0A1G7IS13_9EURY</name>
<dbReference type="Gene3D" id="1.10.10.10">
    <property type="entry name" value="Winged helix-like DNA-binding domain superfamily/Winged helix DNA-binding domain"/>
    <property type="match status" value="1"/>
</dbReference>
<evidence type="ECO:0000256" key="2">
    <source>
        <dbReference type="ARBA" id="ARBA00023163"/>
    </source>
</evidence>
<evidence type="ECO:0000256" key="1">
    <source>
        <dbReference type="ARBA" id="ARBA00023015"/>
    </source>
</evidence>
<feature type="domain" description="HTH bat-type" evidence="3">
    <location>
        <begin position="160"/>
        <end position="211"/>
    </location>
</feature>
<proteinExistence type="predicted"/>
<dbReference type="AlphaFoldDB" id="A0A1G7IS13"/>
<dbReference type="Proteomes" id="UP000199076">
    <property type="component" value="Unassembled WGS sequence"/>
</dbReference>
<keyword evidence="1" id="KW-0805">Transcription regulation</keyword>
<keyword evidence="2" id="KW-0804">Transcription</keyword>
<reference evidence="6" key="1">
    <citation type="submission" date="2016-10" db="EMBL/GenBank/DDBJ databases">
        <authorList>
            <person name="Varghese N."/>
            <person name="Submissions S."/>
        </authorList>
    </citation>
    <scope>NUCLEOTIDE SEQUENCE [LARGE SCALE GENOMIC DNA]</scope>
    <source>
        <strain evidence="6">IBRC-M 10760</strain>
    </source>
</reference>
<dbReference type="Pfam" id="PF04967">
    <property type="entry name" value="HTH_10"/>
    <property type="match status" value="1"/>
</dbReference>
<dbReference type="SUPFAM" id="SSF88659">
    <property type="entry name" value="Sigma3 and sigma4 domains of RNA polymerase sigma factors"/>
    <property type="match status" value="1"/>
</dbReference>
<keyword evidence="6" id="KW-1185">Reference proteome</keyword>
<gene>
    <name evidence="5" type="ORF">SAMN05216218_10459</name>
</gene>
<sequence>MRYVEGLLTPDRGWIHPIERRIQQAPGIKNERILQMELLDDGTVTTMYELSGDREVIEFAAEYVPELITYQVSPMQDRIITYAHLESNEMLTGLLELPHTYQIVPDFPIEFASNGGIRLTIVGDEDQIREAMDAVPDGISVELQKLGDYAPENERLLSRLTDRQREVAEIAVGMGYYDTPRQVTYDDIAEEVDVAPGTVGEILRKVESRLLNALLG</sequence>
<dbReference type="InterPro" id="IPR007050">
    <property type="entry name" value="HTH_bacterioopsin"/>
</dbReference>
<dbReference type="STRING" id="660518.SAMN05216218_10459"/>
<dbReference type="InterPro" id="IPR056493">
    <property type="entry name" value="HVO_0513_N"/>
</dbReference>
<dbReference type="Pfam" id="PF24278">
    <property type="entry name" value="HVO_0513_N"/>
    <property type="match status" value="1"/>
</dbReference>
<evidence type="ECO:0000313" key="6">
    <source>
        <dbReference type="Proteomes" id="UP000199076"/>
    </source>
</evidence>
<organism evidence="5 6">
    <name type="scientific">Halorientalis regularis</name>
    <dbReference type="NCBI Taxonomy" id="660518"/>
    <lineage>
        <taxon>Archaea</taxon>
        <taxon>Methanobacteriati</taxon>
        <taxon>Methanobacteriota</taxon>
        <taxon>Stenosarchaea group</taxon>
        <taxon>Halobacteria</taxon>
        <taxon>Halobacteriales</taxon>
        <taxon>Haloarculaceae</taxon>
        <taxon>Halorientalis</taxon>
    </lineage>
</organism>
<dbReference type="RefSeq" id="WP_092689479.1">
    <property type="nucleotide sequence ID" value="NZ_FNBK01000004.1"/>
</dbReference>
<dbReference type="PANTHER" id="PTHR34236:SF1">
    <property type="entry name" value="DIMETHYL SULFOXIDE REDUCTASE TRANSCRIPTIONAL ACTIVATOR"/>
    <property type="match status" value="1"/>
</dbReference>
<dbReference type="InterPro" id="IPR036388">
    <property type="entry name" value="WH-like_DNA-bd_sf"/>
</dbReference>
<dbReference type="InterPro" id="IPR013324">
    <property type="entry name" value="RNA_pol_sigma_r3/r4-like"/>
</dbReference>
<protein>
    <submittedName>
        <fullName evidence="5">HTH DNA binding domain-containing protein</fullName>
    </submittedName>
</protein>
<dbReference type="EMBL" id="FNBK01000004">
    <property type="protein sequence ID" value="SDF15366.1"/>
    <property type="molecule type" value="Genomic_DNA"/>
</dbReference>
<evidence type="ECO:0000259" key="4">
    <source>
        <dbReference type="Pfam" id="PF24278"/>
    </source>
</evidence>
<evidence type="ECO:0000259" key="3">
    <source>
        <dbReference type="Pfam" id="PF04967"/>
    </source>
</evidence>
<accession>A0A1G7IS13</accession>